<feature type="region of interest" description="Disordered" evidence="1">
    <location>
        <begin position="42"/>
        <end position="99"/>
    </location>
</feature>
<protein>
    <submittedName>
        <fullName evidence="2">Uncharacterized protein</fullName>
    </submittedName>
</protein>
<comment type="caution">
    <text evidence="2">The sequence shown here is derived from an EMBL/GenBank/DDBJ whole genome shotgun (WGS) entry which is preliminary data.</text>
</comment>
<evidence type="ECO:0000256" key="1">
    <source>
        <dbReference type="SAM" id="MobiDB-lite"/>
    </source>
</evidence>
<name>A0AA37QBN1_9BACT</name>
<proteinExistence type="predicted"/>
<reference evidence="2" key="1">
    <citation type="submission" date="2022-08" db="EMBL/GenBank/DDBJ databases">
        <title>Draft genome sequencing of Roseisolibacter agri AW1220.</title>
        <authorList>
            <person name="Tobiishi Y."/>
            <person name="Tonouchi A."/>
        </authorList>
    </citation>
    <scope>NUCLEOTIDE SEQUENCE</scope>
    <source>
        <strain evidence="2">AW1220</strain>
    </source>
</reference>
<dbReference type="AlphaFoldDB" id="A0AA37QBN1"/>
<dbReference type="Proteomes" id="UP001161325">
    <property type="component" value="Unassembled WGS sequence"/>
</dbReference>
<accession>A0AA37QBN1</accession>
<feature type="compositionally biased region" description="Basic residues" evidence="1">
    <location>
        <begin position="72"/>
        <end position="90"/>
    </location>
</feature>
<evidence type="ECO:0000313" key="2">
    <source>
        <dbReference type="EMBL" id="GLC28357.1"/>
    </source>
</evidence>
<dbReference type="EMBL" id="BRXS01000009">
    <property type="protein sequence ID" value="GLC28357.1"/>
    <property type="molecule type" value="Genomic_DNA"/>
</dbReference>
<gene>
    <name evidence="2" type="ORF">rosag_48700</name>
</gene>
<keyword evidence="3" id="KW-1185">Reference proteome</keyword>
<sequence length="99" mass="11364">MAPVECERHRTHTEPSVVIGRYPIFILAMPFAVRVRRTDASRAARHAARTTQPPDFRSARRPLVRNPDARAARRARARTHNPLARKHFRKSHDAARLSP</sequence>
<organism evidence="2 3">
    <name type="scientific">Roseisolibacter agri</name>
    <dbReference type="NCBI Taxonomy" id="2014610"/>
    <lineage>
        <taxon>Bacteria</taxon>
        <taxon>Pseudomonadati</taxon>
        <taxon>Gemmatimonadota</taxon>
        <taxon>Gemmatimonadia</taxon>
        <taxon>Gemmatimonadales</taxon>
        <taxon>Gemmatimonadaceae</taxon>
        <taxon>Roseisolibacter</taxon>
    </lineage>
</organism>
<evidence type="ECO:0000313" key="3">
    <source>
        <dbReference type="Proteomes" id="UP001161325"/>
    </source>
</evidence>